<dbReference type="InterPro" id="IPR004888">
    <property type="entry name" value="Glycoside_hydrolase_63"/>
</dbReference>
<evidence type="ECO:0000259" key="1">
    <source>
        <dbReference type="Pfam" id="PF03200"/>
    </source>
</evidence>
<protein>
    <submittedName>
        <fullName evidence="3">GH63</fullName>
    </submittedName>
</protein>
<feature type="domain" description="Glycosyl hydrolase family 63 C-terminal" evidence="1">
    <location>
        <begin position="696"/>
        <end position="783"/>
    </location>
</feature>
<dbReference type="InterPro" id="IPR008928">
    <property type="entry name" value="6-hairpin_glycosidase_sf"/>
</dbReference>
<evidence type="ECO:0000313" key="3">
    <source>
        <dbReference type="EMBL" id="CAA9341825.1"/>
    </source>
</evidence>
<dbReference type="EMBL" id="CADCTQ010000666">
    <property type="protein sequence ID" value="CAA9341825.1"/>
    <property type="molecule type" value="Genomic_DNA"/>
</dbReference>
<dbReference type="GO" id="GO:0004573">
    <property type="term" value="F:Glc3Man9GlcNAc2 oligosaccharide glucosidase activity"/>
    <property type="evidence" value="ECO:0007669"/>
    <property type="project" value="InterPro"/>
</dbReference>
<sequence>MNAERERLQHIKKGLLNWRKFGPYLTDRQWGTVREDYSPGGNAWQFVTHDMARSKAYRWGEEGIAGISDDQQLLCFALGLWNGKDPILKERYFGLTGPEGNHGEDVKEYYYYLDSTPTHSYMKMLYKYPQAAYPYRWLVEENRRRGKADPEFELIDTGILDEDRYFDVFTEYAKAAEEDMLIKITVHNRGPEPAPLHVLPQLWFRNTWSWGYDAYRPELLADASGTSIHVNHRDLGSFTLYADDRPGLLFCENDTNASRLYGSAGGPGYYKDGINEYLVSGNTEAVNPLQQGTKAAVHYSFAVPAGASVTLRLRLAKGQNPKPFADFDRLFARRQAEADAFYADIAAELEEEDARRIQRQAFAGMLWSKQYYYLDVQQWLEGDPGQPPPPESRKAGRNNAWFHLNNSEIISMPDKWEYPWYAAWDLAFHCLPLAMVDPEFAKYQLLLLTQEWYMHPNGQLPAYEWHFGDVNPPVHGWATWRVYKMDQKQNDGVGDRDFLEAVFHKLLLNFNWWVNRKDKDGLNVFQGGFLGLDNIGVFDRSAPLPTGGHIEQADGTSWMAMYALNLMRMALELAQENHVYQGLATKFFEHFLYIAGAMANVGNQGINLWDGEDEFFYDVLRTPANERVHLKVRSMVGLIPLFAVEVLDDEVFKAMPQFTARLQWFMNNRPDLANLVSRWKESSTGERHLLSLLRGHRMKCLLRRMLDETEFLSDYGVRALSRVHKDRPYVFHANGTGFSVTYQPAESDSYMFGGNSNWRGPIWFPVNYLLVESLQRFHHYYGDDFKVECPTGSGQFLTIEEVAREVARRLCNIFLRDAAGRRPVFGAQEKFQHDPHFRDYVPFYEYFHGDSGRGVGAAHQTGWTGLIAKLLQIGAKPKDTPARKKTKKAASSPTE</sequence>
<dbReference type="PANTHER" id="PTHR10412:SF10">
    <property type="entry name" value="GLYCOSYL HYDROLASE FAMILY 63 C-TERMINAL DOMAIN-CONTAINING PROTEIN"/>
    <property type="match status" value="1"/>
</dbReference>
<organism evidence="3">
    <name type="scientific">uncultured Cytophagales bacterium</name>
    <dbReference type="NCBI Taxonomy" id="158755"/>
    <lineage>
        <taxon>Bacteria</taxon>
        <taxon>Pseudomonadati</taxon>
        <taxon>Bacteroidota</taxon>
        <taxon>Sphingobacteriia</taxon>
        <taxon>Sphingobacteriales</taxon>
        <taxon>environmental samples</taxon>
    </lineage>
</organism>
<gene>
    <name evidence="3" type="ORF">AVDCRST_MAG56-7984</name>
</gene>
<feature type="domain" description="Mannosylglycerate hydrolase MGH1-like glycoside hydrolase" evidence="2">
    <location>
        <begin position="418"/>
        <end position="654"/>
    </location>
</feature>
<dbReference type="GO" id="GO:0009311">
    <property type="term" value="P:oligosaccharide metabolic process"/>
    <property type="evidence" value="ECO:0007669"/>
    <property type="project" value="InterPro"/>
</dbReference>
<dbReference type="Pfam" id="PF22422">
    <property type="entry name" value="MGH1-like_GH"/>
    <property type="match status" value="1"/>
</dbReference>
<dbReference type="Gene3D" id="1.50.10.10">
    <property type="match status" value="1"/>
</dbReference>
<dbReference type="InterPro" id="IPR031335">
    <property type="entry name" value="Glyco_hydro_63_C"/>
</dbReference>
<dbReference type="PANTHER" id="PTHR10412">
    <property type="entry name" value="MANNOSYL-OLIGOSACCHARIDE GLUCOSIDASE"/>
    <property type="match status" value="1"/>
</dbReference>
<reference evidence="3" key="1">
    <citation type="submission" date="2020-02" db="EMBL/GenBank/DDBJ databases">
        <authorList>
            <person name="Meier V. D."/>
        </authorList>
    </citation>
    <scope>NUCLEOTIDE SEQUENCE</scope>
    <source>
        <strain evidence="3">AVDCRST_MAG56</strain>
    </source>
</reference>
<dbReference type="Pfam" id="PF03200">
    <property type="entry name" value="Glyco_hydro_63"/>
    <property type="match status" value="1"/>
</dbReference>
<accession>A0A6J4LU59</accession>
<dbReference type="InterPro" id="IPR012341">
    <property type="entry name" value="6hp_glycosidase-like_sf"/>
</dbReference>
<evidence type="ECO:0000259" key="2">
    <source>
        <dbReference type="Pfam" id="PF22422"/>
    </source>
</evidence>
<proteinExistence type="predicted"/>
<name>A0A6J4LU59_9SPHI</name>
<dbReference type="AlphaFoldDB" id="A0A6J4LU59"/>
<dbReference type="InterPro" id="IPR054491">
    <property type="entry name" value="MGH1-like_GH"/>
</dbReference>
<dbReference type="SUPFAM" id="SSF48208">
    <property type="entry name" value="Six-hairpin glycosidases"/>
    <property type="match status" value="1"/>
</dbReference>